<evidence type="ECO:0000256" key="5">
    <source>
        <dbReference type="ARBA" id="ARBA00022553"/>
    </source>
</evidence>
<keyword evidence="7" id="KW-0227">DNA damage</keyword>
<feature type="region of interest" description="Disordered" evidence="21">
    <location>
        <begin position="33"/>
        <end position="65"/>
    </location>
</feature>
<proteinExistence type="inferred from homology"/>
<comment type="subunit">
    <text evidence="16">Interacts with FANCD2 and PCNA. Interacts with WDR48. Interacts with ATAD5; the interaction regulates USP1-mediated PCNA deubiquitination.</text>
</comment>
<evidence type="ECO:0000256" key="2">
    <source>
        <dbReference type="ARBA" id="ARBA00004123"/>
    </source>
</evidence>
<keyword evidence="6" id="KW-0645">Protease</keyword>
<keyword evidence="10" id="KW-0788">Thiol protease</keyword>
<keyword evidence="5" id="KW-0597">Phosphoprotein</keyword>
<dbReference type="PROSITE" id="PS00972">
    <property type="entry name" value="USP_1"/>
    <property type="match status" value="1"/>
</dbReference>
<dbReference type="GO" id="GO:0006281">
    <property type="term" value="P:DNA repair"/>
    <property type="evidence" value="ECO:0007669"/>
    <property type="project" value="UniProtKB-KW"/>
</dbReference>
<comment type="catalytic activity">
    <reaction evidence="1">
        <text>Thiol-dependent hydrolysis of ester, thioester, amide, peptide and isopeptide bonds formed by the C-terminal Gly of ubiquitin (a 76-residue protein attached to proteins as an intracellular targeting signal).</text>
        <dbReference type="EC" id="3.4.19.12"/>
    </reaction>
</comment>
<evidence type="ECO:0000256" key="1">
    <source>
        <dbReference type="ARBA" id="ARBA00000707"/>
    </source>
</evidence>
<dbReference type="GO" id="GO:0006508">
    <property type="term" value="P:proteolysis"/>
    <property type="evidence" value="ECO:0007669"/>
    <property type="project" value="UniProtKB-KW"/>
</dbReference>
<gene>
    <name evidence="24" type="primary">Usp1</name>
</gene>
<feature type="region of interest" description="Disordered" evidence="21">
    <location>
        <begin position="148"/>
        <end position="231"/>
    </location>
</feature>
<evidence type="ECO:0000256" key="17">
    <source>
        <dbReference type="ARBA" id="ARBA00070633"/>
    </source>
</evidence>
<dbReference type="Pfam" id="PF00443">
    <property type="entry name" value="UCH"/>
    <property type="match status" value="1"/>
</dbReference>
<evidence type="ECO:0000256" key="9">
    <source>
        <dbReference type="ARBA" id="ARBA00022801"/>
    </source>
</evidence>
<dbReference type="STRING" id="10020.ENSDORP00000007758"/>
<dbReference type="CTD" id="7398"/>
<dbReference type="FunFam" id="3.90.70.10:FF:000053">
    <property type="entry name" value="Ubiquitin carboxyl-terminal hydrolase 1"/>
    <property type="match status" value="1"/>
</dbReference>
<dbReference type="CDD" id="cd02671">
    <property type="entry name" value="Peptidase_C19O"/>
    <property type="match status" value="1"/>
</dbReference>
<dbReference type="Proteomes" id="UP000081671">
    <property type="component" value="Unplaced"/>
</dbReference>
<evidence type="ECO:0000313" key="23">
    <source>
        <dbReference type="Proteomes" id="UP000081671"/>
    </source>
</evidence>
<evidence type="ECO:0000256" key="21">
    <source>
        <dbReference type="SAM" id="MobiDB-lite"/>
    </source>
</evidence>
<evidence type="ECO:0000256" key="10">
    <source>
        <dbReference type="ARBA" id="ARBA00022807"/>
    </source>
</evidence>
<dbReference type="GeneID" id="105988775"/>
<evidence type="ECO:0000256" key="7">
    <source>
        <dbReference type="ARBA" id="ARBA00022763"/>
    </source>
</evidence>
<dbReference type="InterPro" id="IPR018200">
    <property type="entry name" value="USP_CS"/>
</dbReference>
<reference evidence="24" key="1">
    <citation type="submission" date="2025-08" db="UniProtKB">
        <authorList>
            <consortium name="RefSeq"/>
        </authorList>
    </citation>
    <scope>IDENTIFICATION</scope>
    <source>
        <tissue evidence="24">Kidney</tissue>
    </source>
</reference>
<keyword evidence="11" id="KW-0068">Autocatalytic cleavage</keyword>
<evidence type="ECO:0000256" key="18">
    <source>
        <dbReference type="ARBA" id="ARBA00076184"/>
    </source>
</evidence>
<feature type="region of interest" description="Disordered" evidence="21">
    <location>
        <begin position="932"/>
        <end position="962"/>
    </location>
</feature>
<evidence type="ECO:0000256" key="11">
    <source>
        <dbReference type="ARBA" id="ARBA00022813"/>
    </source>
</evidence>
<evidence type="ECO:0000256" key="16">
    <source>
        <dbReference type="ARBA" id="ARBA00061954"/>
    </source>
</evidence>
<evidence type="ECO:0000256" key="8">
    <source>
        <dbReference type="ARBA" id="ARBA00022786"/>
    </source>
</evidence>
<comment type="similarity">
    <text evidence="3">Belongs to the peptidase C19 family.</text>
</comment>
<dbReference type="RefSeq" id="XP_012875954.1">
    <property type="nucleotide sequence ID" value="XM_013020500.1"/>
</dbReference>
<keyword evidence="8" id="KW-0833">Ubl conjugation pathway</keyword>
<dbReference type="GO" id="GO:0016579">
    <property type="term" value="P:protein deubiquitination"/>
    <property type="evidence" value="ECO:0007669"/>
    <property type="project" value="InterPro"/>
</dbReference>
<name>A0A1S3FIT9_DIPOR</name>
<dbReference type="GO" id="GO:0005829">
    <property type="term" value="C:cytosol"/>
    <property type="evidence" value="ECO:0007669"/>
    <property type="project" value="TreeGrafter"/>
</dbReference>
<dbReference type="InterPro" id="IPR028889">
    <property type="entry name" value="USP"/>
</dbReference>
<evidence type="ECO:0000256" key="3">
    <source>
        <dbReference type="ARBA" id="ARBA00009085"/>
    </source>
</evidence>
<feature type="region of interest" description="Disordered" evidence="21">
    <location>
        <begin position="493"/>
        <end position="518"/>
    </location>
</feature>
<keyword evidence="14" id="KW-0539">Nucleus</keyword>
<dbReference type="InterPro" id="IPR033815">
    <property type="entry name" value="USP1"/>
</dbReference>
<feature type="compositionally biased region" description="Basic and acidic residues" evidence="21">
    <location>
        <begin position="948"/>
        <end position="957"/>
    </location>
</feature>
<evidence type="ECO:0000256" key="20">
    <source>
        <dbReference type="ARBA" id="ARBA00078418"/>
    </source>
</evidence>
<comment type="function">
    <text evidence="15">Negative regulator of DNA damage repair which specifically deubiquitinates monoubiquitinated FANCD2. Also involved in PCNA-mediated translesion synthesis (TLS) by deubiquitinating monoubiquitinated PCNA. Has almost no deubiquitinating activity by itself and requires the interaction with WDR48 to have a high activity.</text>
</comment>
<dbReference type="GO" id="GO:0004197">
    <property type="term" value="F:cysteine-type endopeptidase activity"/>
    <property type="evidence" value="ECO:0007669"/>
    <property type="project" value="InterPro"/>
</dbReference>
<keyword evidence="23" id="KW-1185">Reference proteome</keyword>
<accession>A0A1S3FIT9</accession>
<dbReference type="AlphaFoldDB" id="A0A1S3FIT9"/>
<feature type="compositionally biased region" description="Low complexity" evidence="21">
    <location>
        <begin position="937"/>
        <end position="947"/>
    </location>
</feature>
<keyword evidence="13" id="KW-0234">DNA repair</keyword>
<feature type="compositionally biased region" description="Basic and acidic residues" evidence="21">
    <location>
        <begin position="45"/>
        <end position="62"/>
    </location>
</feature>
<sequence>MLQLSVAYRYSLLSATPCPPHFWRGSRSHILSERPPDPPAFPSTGEHEWLKRKEKRGREARARPPGLRRVARAACEDPRELPVTVPVLFESAEPVRILGGTTVPAGSGARAAGCTARSRGGSGLSTLFTVETGTGVFEGRPLLSRRWRGRRLTHGGPEAEENAPSSPRWRSGETLAAPAPRERDRGVWRSWPSRAGGRRRGDVVGAGPGRTERRRRPGSRSASERMVTPPRGGRALQLFLASGPDGSGRDSPVAATRFPGCPRRRRRRGPRLRAMAGAACCVMMLLHHAHFSFIFTSDQVVPAAQSSPINCEKRENLLPFVGLNNLGNTCYLNSILQVLYFCPGFKSGVKHLFNIISRKKEALKDESNQKDKENCKEDPLASYELICSLQSLIISVEQLQASFLLNPDKYTDELATQPRRLLNTLRELNPMYEGYLQHDAQEVLQCILGNIQETCQFLKKEEVNNVSESTKVEENSHQKEEMCGINNIETDSMRNSEDYNEKIPKGNGKRKSDSEFGNMKKKVKISKECQSLEENQRQTRSKRKATGDTLEIPPKIIPKCVSENESTRPSQKKSRVKINWLKSETKQPSILSKFCSLGKITNQGPKVQSKENEYDLEEDLGKYESDNTTHGYGPEPSGNVPSVNVNEVKPINKGTEQIGFELVEKLFQGQLVLRTRCLECESLTERREDFQDISVPVQEDELSKVEESSEISPEPKSEMKTLRWAISQFASVERIVGEDKYFCENCHHYTEAERSLLFDKMPEVITIHLKCFAASGLEFDCYGGGLSKINTPLLTPLKLSLEEWSTKPTNDSYGLFAVVMHSGITISSGHYTASVKVTDLNSLELDKGNFVVDQMCEIGKPEPLNEEEARGMAENYDDEVSIRVGGNTQPSKVLNKKNVEAVGLLGGQKSKTDYELYNKASNPDKVAGAAFAENKNSETNNTNTNGTHESDRNKESNDQTDVNISGFENKISYIVQSLKEYEGKWLLFDDSEVKVTEEKDFLNSLSPSTSPTSTPYLLFYKKL</sequence>
<protein>
    <recommendedName>
        <fullName evidence="17">Ubiquitin carboxyl-terminal hydrolase 1</fullName>
        <ecNumber evidence="4">3.4.19.12</ecNumber>
    </recommendedName>
    <alternativeName>
        <fullName evidence="19">Deubiquitinating enzyme 1</fullName>
    </alternativeName>
    <alternativeName>
        <fullName evidence="18">Ubiquitin thioesterase 1</fullName>
    </alternativeName>
    <alternativeName>
        <fullName evidence="20">Ubiquitin-specific-processing protease 1</fullName>
    </alternativeName>
</protein>
<dbReference type="InParanoid" id="A0A1S3FIT9"/>
<evidence type="ECO:0000256" key="19">
    <source>
        <dbReference type="ARBA" id="ARBA00077320"/>
    </source>
</evidence>
<dbReference type="FunCoup" id="A0A1S3FIT9">
    <property type="interactions" value="4280"/>
</dbReference>
<dbReference type="EC" id="3.4.19.12" evidence="4"/>
<dbReference type="GO" id="GO:0004843">
    <property type="term" value="F:cysteine-type deubiquitinase activity"/>
    <property type="evidence" value="ECO:0007669"/>
    <property type="project" value="UniProtKB-EC"/>
</dbReference>
<dbReference type="PROSITE" id="PS50235">
    <property type="entry name" value="USP_3"/>
    <property type="match status" value="1"/>
</dbReference>
<keyword evidence="12" id="KW-0832">Ubl conjugation</keyword>
<evidence type="ECO:0000313" key="24">
    <source>
        <dbReference type="RefSeq" id="XP_012875954.1"/>
    </source>
</evidence>
<dbReference type="InterPro" id="IPR050164">
    <property type="entry name" value="Peptidase_C19"/>
</dbReference>
<dbReference type="Gene3D" id="3.90.70.10">
    <property type="entry name" value="Cysteine proteinases"/>
    <property type="match status" value="2"/>
</dbReference>
<dbReference type="KEGG" id="dord:105988775"/>
<dbReference type="SUPFAM" id="SSF54001">
    <property type="entry name" value="Cysteine proteinases"/>
    <property type="match status" value="1"/>
</dbReference>
<evidence type="ECO:0000259" key="22">
    <source>
        <dbReference type="PROSITE" id="PS50235"/>
    </source>
</evidence>
<feature type="domain" description="USP" evidence="22">
    <location>
        <begin position="321"/>
        <end position="1023"/>
    </location>
</feature>
<evidence type="ECO:0000256" key="6">
    <source>
        <dbReference type="ARBA" id="ARBA00022670"/>
    </source>
</evidence>
<evidence type="ECO:0000256" key="14">
    <source>
        <dbReference type="ARBA" id="ARBA00023242"/>
    </source>
</evidence>
<keyword evidence="9 24" id="KW-0378">Hydrolase</keyword>
<comment type="subcellular location">
    <subcellularLocation>
        <location evidence="2">Nucleus</location>
    </subcellularLocation>
</comment>
<dbReference type="InterPro" id="IPR038765">
    <property type="entry name" value="Papain-like_cys_pep_sf"/>
</dbReference>
<dbReference type="GO" id="GO:0005634">
    <property type="term" value="C:nucleus"/>
    <property type="evidence" value="ECO:0007669"/>
    <property type="project" value="UniProtKB-SubCell"/>
</dbReference>
<dbReference type="InterPro" id="IPR001394">
    <property type="entry name" value="Peptidase_C19_UCH"/>
</dbReference>
<dbReference type="GO" id="GO:0006282">
    <property type="term" value="P:regulation of DNA repair"/>
    <property type="evidence" value="ECO:0007669"/>
    <property type="project" value="InterPro"/>
</dbReference>
<dbReference type="OrthoDB" id="10062454at2759"/>
<evidence type="ECO:0000256" key="4">
    <source>
        <dbReference type="ARBA" id="ARBA00012759"/>
    </source>
</evidence>
<feature type="compositionally biased region" description="Basic and acidic residues" evidence="21">
    <location>
        <begin position="493"/>
        <end position="514"/>
    </location>
</feature>
<organism evidence="23 24">
    <name type="scientific">Dipodomys ordii</name>
    <name type="common">Ord's kangaroo rat</name>
    <dbReference type="NCBI Taxonomy" id="10020"/>
    <lineage>
        <taxon>Eukaryota</taxon>
        <taxon>Metazoa</taxon>
        <taxon>Chordata</taxon>
        <taxon>Craniata</taxon>
        <taxon>Vertebrata</taxon>
        <taxon>Euteleostomi</taxon>
        <taxon>Mammalia</taxon>
        <taxon>Eutheria</taxon>
        <taxon>Euarchontoglires</taxon>
        <taxon>Glires</taxon>
        <taxon>Rodentia</taxon>
        <taxon>Castorimorpha</taxon>
        <taxon>Heteromyidae</taxon>
        <taxon>Dipodomyinae</taxon>
        <taxon>Dipodomys</taxon>
    </lineage>
</organism>
<dbReference type="PROSITE" id="PS00973">
    <property type="entry name" value="USP_2"/>
    <property type="match status" value="1"/>
</dbReference>
<dbReference type="FunFam" id="3.90.70.10:FF:000077">
    <property type="entry name" value="Ubiquitin carboxyl-terminal hydrolase 1"/>
    <property type="match status" value="1"/>
</dbReference>
<dbReference type="PANTHER" id="PTHR24006:SF905">
    <property type="entry name" value="UBIQUITIN CARBOXYL-TERMINAL HYDROLASE 1"/>
    <property type="match status" value="1"/>
</dbReference>
<dbReference type="PANTHER" id="PTHR24006">
    <property type="entry name" value="UBIQUITIN CARBOXYL-TERMINAL HYDROLASE"/>
    <property type="match status" value="1"/>
</dbReference>
<evidence type="ECO:0000256" key="13">
    <source>
        <dbReference type="ARBA" id="ARBA00023204"/>
    </source>
</evidence>
<evidence type="ECO:0000256" key="15">
    <source>
        <dbReference type="ARBA" id="ARBA00058859"/>
    </source>
</evidence>
<evidence type="ECO:0000256" key="12">
    <source>
        <dbReference type="ARBA" id="ARBA00022843"/>
    </source>
</evidence>